<reference evidence="1" key="1">
    <citation type="journal article" date="2012" name="PLoS ONE">
        <title>Gene sets for utilization of primary and secondary nutrition supplies in the distal gut of endangered iberian lynx.</title>
        <authorList>
            <person name="Alcaide M."/>
            <person name="Messina E."/>
            <person name="Richter M."/>
            <person name="Bargiela R."/>
            <person name="Peplies J."/>
            <person name="Huws S.A."/>
            <person name="Newbold C.J."/>
            <person name="Golyshin P.N."/>
            <person name="Simon M.A."/>
            <person name="Lopez G."/>
            <person name="Yakimov M.M."/>
            <person name="Ferrer M."/>
        </authorList>
    </citation>
    <scope>NUCLEOTIDE SEQUENCE</scope>
</reference>
<gene>
    <name evidence="1" type="ORF">EVA_17998</name>
</gene>
<protein>
    <submittedName>
        <fullName evidence="1">Uncharacterized protein</fullName>
    </submittedName>
</protein>
<accession>J9C242</accession>
<evidence type="ECO:0000313" key="1">
    <source>
        <dbReference type="EMBL" id="EJW93895.1"/>
    </source>
</evidence>
<proteinExistence type="predicted"/>
<organism evidence="1">
    <name type="scientific">gut metagenome</name>
    <dbReference type="NCBI Taxonomy" id="749906"/>
    <lineage>
        <taxon>unclassified sequences</taxon>
        <taxon>metagenomes</taxon>
        <taxon>organismal metagenomes</taxon>
    </lineage>
</organism>
<comment type="caution">
    <text evidence="1">The sequence shown here is derived from an EMBL/GenBank/DDBJ whole genome shotgun (WGS) entry which is preliminary data.</text>
</comment>
<sequence length="58" mass="6740">MRKSILRQLCLHATHFLNNIILCGNTLRDLFIRDIWDSIKQVLQIVGCLIHLSLQPLT</sequence>
<dbReference type="AlphaFoldDB" id="J9C242"/>
<name>J9C242_9ZZZZ</name>
<dbReference type="EMBL" id="AMCI01006694">
    <property type="protein sequence ID" value="EJW93895.1"/>
    <property type="molecule type" value="Genomic_DNA"/>
</dbReference>